<gene>
    <name evidence="1" type="ORF">NUW58_g5743</name>
</gene>
<proteinExistence type="predicted"/>
<evidence type="ECO:0000313" key="2">
    <source>
        <dbReference type="Proteomes" id="UP001143856"/>
    </source>
</evidence>
<accession>A0ACC1P054</accession>
<dbReference type="Proteomes" id="UP001143856">
    <property type="component" value="Unassembled WGS sequence"/>
</dbReference>
<keyword evidence="2" id="KW-1185">Reference proteome</keyword>
<sequence length="498" mass="56221">MTSPPVDTFRRVATQLGSTAKNWDREELIRCRSTGTDIVTEADLKGQAHPIFANWVETKPELLSELEQPILLASRILEAVGLPWLSDFWSTTYSMSAIRGDSNVAAPNPYSLIKGGVLRTEFAKLIQWQIDEEMFQQRGWNGYTCRHPRGDLPLSELDRYETIKRFDSVSLHERSRNLTILVMAEYPARLAELRRQGKARGEEYLLTAFMTTVTILHELGHAIYWKDRRSLTRDLREPFYGADLEMELGDSFIAAIFGGWIPVPVREISRLQRGFTFADGIAWRQALSWDHHRMRPKYRAHYSIPVDYVARLFTEASWSTLSHRVTELIRPQLLTGNSNALRSVGLYMTLTRANQHATAAIADFHSEGHGSAWNRRPGAWFRISQFDGWIYPELELPIAGDDAICIPGARGPEEMVTARDPTPPDPSSAATVNPKGQRQMTIPWARLGECNGDGGMGVGSQARSEISVDELKKRLSQLIGVSLTELEKLFDGPQDLQV</sequence>
<protein>
    <submittedName>
        <fullName evidence="1">Uncharacterized protein</fullName>
    </submittedName>
</protein>
<organism evidence="1 2">
    <name type="scientific">Xylaria curta</name>
    <dbReference type="NCBI Taxonomy" id="42375"/>
    <lineage>
        <taxon>Eukaryota</taxon>
        <taxon>Fungi</taxon>
        <taxon>Dikarya</taxon>
        <taxon>Ascomycota</taxon>
        <taxon>Pezizomycotina</taxon>
        <taxon>Sordariomycetes</taxon>
        <taxon>Xylariomycetidae</taxon>
        <taxon>Xylariales</taxon>
        <taxon>Xylariaceae</taxon>
        <taxon>Xylaria</taxon>
    </lineage>
</organism>
<name>A0ACC1P054_9PEZI</name>
<dbReference type="EMBL" id="JAPDGR010001175">
    <property type="protein sequence ID" value="KAJ2985045.1"/>
    <property type="molecule type" value="Genomic_DNA"/>
</dbReference>
<evidence type="ECO:0000313" key="1">
    <source>
        <dbReference type="EMBL" id="KAJ2985045.1"/>
    </source>
</evidence>
<reference evidence="1" key="1">
    <citation type="submission" date="2022-10" db="EMBL/GenBank/DDBJ databases">
        <title>Genome Sequence of Xylaria curta.</title>
        <authorList>
            <person name="Buettner E."/>
        </authorList>
    </citation>
    <scope>NUCLEOTIDE SEQUENCE</scope>
    <source>
        <strain evidence="1">Babe10</strain>
    </source>
</reference>
<comment type="caution">
    <text evidence="1">The sequence shown here is derived from an EMBL/GenBank/DDBJ whole genome shotgun (WGS) entry which is preliminary data.</text>
</comment>